<feature type="domain" description="HAMP" evidence="6">
    <location>
        <begin position="341"/>
        <end position="394"/>
    </location>
</feature>
<dbReference type="PANTHER" id="PTHR32089:SF112">
    <property type="entry name" value="LYSOZYME-LIKE PROTEIN-RELATED"/>
    <property type="match status" value="1"/>
</dbReference>
<feature type="transmembrane region" description="Helical" evidence="4">
    <location>
        <begin position="317"/>
        <end position="340"/>
    </location>
</feature>
<evidence type="ECO:0000259" key="6">
    <source>
        <dbReference type="PROSITE" id="PS50885"/>
    </source>
</evidence>
<dbReference type="InterPro" id="IPR004090">
    <property type="entry name" value="Chemotax_Me-accpt_rcpt"/>
</dbReference>
<dbReference type="STRING" id="427683.A5481_22415"/>
<evidence type="ECO:0000259" key="5">
    <source>
        <dbReference type="PROSITE" id="PS50111"/>
    </source>
</evidence>
<keyword evidence="4" id="KW-0812">Transmembrane</keyword>
<dbReference type="PANTHER" id="PTHR32089">
    <property type="entry name" value="METHYL-ACCEPTING CHEMOTAXIS PROTEIN MCPB"/>
    <property type="match status" value="1"/>
</dbReference>
<organism evidence="7 8">
    <name type="scientific">Methylobacterium platani</name>
    <dbReference type="NCBI Taxonomy" id="427683"/>
    <lineage>
        <taxon>Bacteria</taxon>
        <taxon>Pseudomonadati</taxon>
        <taxon>Pseudomonadota</taxon>
        <taxon>Alphaproteobacteria</taxon>
        <taxon>Hyphomicrobiales</taxon>
        <taxon>Methylobacteriaceae</taxon>
        <taxon>Methylobacterium</taxon>
    </lineage>
</organism>
<dbReference type="GO" id="GO:0016020">
    <property type="term" value="C:membrane"/>
    <property type="evidence" value="ECO:0007669"/>
    <property type="project" value="InterPro"/>
</dbReference>
<dbReference type="SUPFAM" id="SSF58104">
    <property type="entry name" value="Methyl-accepting chemotaxis protein (MCP) signaling domain"/>
    <property type="match status" value="1"/>
</dbReference>
<evidence type="ECO:0000256" key="2">
    <source>
        <dbReference type="ARBA" id="ARBA00029447"/>
    </source>
</evidence>
<protein>
    <recommendedName>
        <fullName evidence="9">Chemotaxis protein</fullName>
    </recommendedName>
</protein>
<dbReference type="EMBL" id="LWHQ01000045">
    <property type="protein sequence ID" value="OAS20342.1"/>
    <property type="molecule type" value="Genomic_DNA"/>
</dbReference>
<dbReference type="RefSeq" id="WP_053082591.1">
    <property type="nucleotide sequence ID" value="NZ_LWHQ01000045.1"/>
</dbReference>
<dbReference type="InterPro" id="IPR003660">
    <property type="entry name" value="HAMP_dom"/>
</dbReference>
<evidence type="ECO:0000256" key="3">
    <source>
        <dbReference type="PROSITE-ProRule" id="PRU00284"/>
    </source>
</evidence>
<dbReference type="Pfam" id="PF00672">
    <property type="entry name" value="HAMP"/>
    <property type="match status" value="1"/>
</dbReference>
<reference evidence="7 8" key="1">
    <citation type="submission" date="2016-04" db="EMBL/GenBank/DDBJ databases">
        <authorList>
            <person name="Evans L.H."/>
            <person name="Alamgir A."/>
            <person name="Owens N."/>
            <person name="Weber N.D."/>
            <person name="Virtaneva K."/>
            <person name="Barbian K."/>
            <person name="Babar A."/>
            <person name="Rosenke K."/>
        </authorList>
    </citation>
    <scope>NUCLEOTIDE SEQUENCE [LARGE SCALE GENOMIC DNA]</scope>
    <source>
        <strain evidence="7 8">PMB02</strain>
    </source>
</reference>
<dbReference type="AlphaFoldDB" id="A0A179S3F7"/>
<dbReference type="PROSITE" id="PS50885">
    <property type="entry name" value="HAMP"/>
    <property type="match status" value="1"/>
</dbReference>
<keyword evidence="4" id="KW-1133">Transmembrane helix</keyword>
<evidence type="ECO:0000256" key="1">
    <source>
        <dbReference type="ARBA" id="ARBA00023224"/>
    </source>
</evidence>
<sequence length="691" mass="70952">MRIKIIVLTGFAIVAIPGLAATSWIASENWRSWTRAANAEVAATVVADVQRAQTVFGVEMGTINAAAKAEAPDLPALALAARASDSLLDAAERSVRAAGLDGRSLSETRAALAGLREAVAAQAKLPGAQRDRGFSAQVMQELQRGTSRLSDLAKSAGRRVAAEAPRIAAAVEVATLVMDVREFVGRRAVFLGNWVTGSPPAADFPAVDQLTGRTAQAWDNATRLIEAMPDAEVLKQELERQQAAFVKRDDARWLEMIATARAQSRLAPDQPVAWPFNRTEFRKWTLPGLANLLVLRDAALDHAMAEARGAAQGARSAVMVALGVVGLILALSAGAAVLLFSRVVQPLQTLTGAVGRIAGGHVDIAVPCVGRRDEIGSLAGAVQVFKDNLIHARGLEAETALARADAETQRRAAMSEMADRFEAAVGGIVGLVSDSATELQGTAGQMSAAATETAGRSVTVAAAAEQAAANVNTVAAAAEELGASVVEIGRQVSGSADLAKLAVGEAGETASLVLALNRTVARVDGVVKLISTIAAQTNLLALNATIEAARAGEAGRGFAVVAAEVKELANQTARATDEIAGQIGQIQGATGQAVEAIGSIAARIREIDAVAASIAAAVDQQGAATREIVGSVTQASTGTMEVTSHIAGVAEASEATGHAAGRVLASASALSRQSAHLSSEVQRFLATVRAA</sequence>
<dbReference type="Gene3D" id="6.10.340.10">
    <property type="match status" value="1"/>
</dbReference>
<dbReference type="Proteomes" id="UP000078316">
    <property type="component" value="Unassembled WGS sequence"/>
</dbReference>
<comment type="similarity">
    <text evidence="2">Belongs to the methyl-accepting chemotaxis (MCP) protein family.</text>
</comment>
<evidence type="ECO:0008006" key="9">
    <source>
        <dbReference type="Google" id="ProtNLM"/>
    </source>
</evidence>
<evidence type="ECO:0000256" key="4">
    <source>
        <dbReference type="SAM" id="Phobius"/>
    </source>
</evidence>
<keyword evidence="4" id="KW-0472">Membrane</keyword>
<dbReference type="GO" id="GO:0004888">
    <property type="term" value="F:transmembrane signaling receptor activity"/>
    <property type="evidence" value="ECO:0007669"/>
    <property type="project" value="InterPro"/>
</dbReference>
<accession>A0A179S3F7</accession>
<dbReference type="GO" id="GO:0006935">
    <property type="term" value="P:chemotaxis"/>
    <property type="evidence" value="ECO:0007669"/>
    <property type="project" value="InterPro"/>
</dbReference>
<dbReference type="PROSITE" id="PS50111">
    <property type="entry name" value="CHEMOTAXIS_TRANSDUC_2"/>
    <property type="match status" value="1"/>
</dbReference>
<gene>
    <name evidence="7" type="ORF">A5481_22415</name>
</gene>
<comment type="caution">
    <text evidence="7">The sequence shown here is derived from an EMBL/GenBank/DDBJ whole genome shotgun (WGS) entry which is preliminary data.</text>
</comment>
<feature type="domain" description="Methyl-accepting transducer" evidence="5">
    <location>
        <begin position="435"/>
        <end position="671"/>
    </location>
</feature>
<dbReference type="CDD" id="cd06225">
    <property type="entry name" value="HAMP"/>
    <property type="match status" value="1"/>
</dbReference>
<proteinExistence type="inferred from homology"/>
<dbReference type="Pfam" id="PF00015">
    <property type="entry name" value="MCPsignal"/>
    <property type="match status" value="1"/>
</dbReference>
<dbReference type="GO" id="GO:0007165">
    <property type="term" value="P:signal transduction"/>
    <property type="evidence" value="ECO:0007669"/>
    <property type="project" value="UniProtKB-KW"/>
</dbReference>
<name>A0A179S3F7_9HYPH</name>
<dbReference type="Gene3D" id="1.10.287.950">
    <property type="entry name" value="Methyl-accepting chemotaxis protein"/>
    <property type="match status" value="1"/>
</dbReference>
<dbReference type="InterPro" id="IPR004089">
    <property type="entry name" value="MCPsignal_dom"/>
</dbReference>
<dbReference type="PRINTS" id="PR00260">
    <property type="entry name" value="CHEMTRNSDUCR"/>
</dbReference>
<dbReference type="SMART" id="SM00283">
    <property type="entry name" value="MA"/>
    <property type="match status" value="1"/>
</dbReference>
<evidence type="ECO:0000313" key="7">
    <source>
        <dbReference type="EMBL" id="OAS20342.1"/>
    </source>
</evidence>
<keyword evidence="1 3" id="KW-0807">Transducer</keyword>
<dbReference type="SMART" id="SM00304">
    <property type="entry name" value="HAMP"/>
    <property type="match status" value="1"/>
</dbReference>
<evidence type="ECO:0000313" key="8">
    <source>
        <dbReference type="Proteomes" id="UP000078316"/>
    </source>
</evidence>